<sequence>MPNYYHYPETGFPWINALLDKEPSRLGIEITAGVMTVMLITYLIVVRSLRYRYINQLKQKYPDPTVALHDTSIAEEVFYISGRREFPFIFQTALELALFRTYSVPTISKLLLATGEFTRNTRKRAEDTELILLEMADAYGHIEQAKRINLNLSQQETDEQRDRQKHALQRLNEIHGKYNILNGDYLYTLSLFIVEPIKWVNKYEWRQLEQLEINAIYRLWYEIGKGMKLKDIPPTVEEMVEFHKKYANENVRYAPANWKIGKPTVEHLLTKFPKFMRPIMSPIVYGVLPAILDPIDVEGFGLLSPNPWVVQLIDIGFHLRAFFIRYFMLPRFTTVMRTPIKPDPKTNLYKPLYNLYEPTYPNGYCIFELGPDKFRPSKCPVAH</sequence>
<gene>
    <name evidence="2" type="ORF">INT45_008288</name>
</gene>
<dbReference type="InterPro" id="IPR046366">
    <property type="entry name" value="MPAB"/>
</dbReference>
<evidence type="ECO:0000313" key="3">
    <source>
        <dbReference type="Proteomes" id="UP000646827"/>
    </source>
</evidence>
<dbReference type="Proteomes" id="UP000646827">
    <property type="component" value="Unassembled WGS sequence"/>
</dbReference>
<evidence type="ECO:0000313" key="2">
    <source>
        <dbReference type="EMBL" id="KAG2222624.1"/>
    </source>
</evidence>
<dbReference type="OrthoDB" id="545169at2759"/>
<comment type="caution">
    <text evidence="2">The sequence shown here is derived from an EMBL/GenBank/DDBJ whole genome shotgun (WGS) entry which is preliminary data.</text>
</comment>
<organism evidence="2 3">
    <name type="scientific">Circinella minor</name>
    <dbReference type="NCBI Taxonomy" id="1195481"/>
    <lineage>
        <taxon>Eukaryota</taxon>
        <taxon>Fungi</taxon>
        <taxon>Fungi incertae sedis</taxon>
        <taxon>Mucoromycota</taxon>
        <taxon>Mucoromycotina</taxon>
        <taxon>Mucoromycetes</taxon>
        <taxon>Mucorales</taxon>
        <taxon>Lichtheimiaceae</taxon>
        <taxon>Circinella</taxon>
    </lineage>
</organism>
<dbReference type="AlphaFoldDB" id="A0A8H7VPV1"/>
<feature type="transmembrane region" description="Helical" evidence="1">
    <location>
        <begin position="26"/>
        <end position="46"/>
    </location>
</feature>
<name>A0A8H7VPV1_9FUNG</name>
<evidence type="ECO:0000256" key="1">
    <source>
        <dbReference type="SAM" id="Phobius"/>
    </source>
</evidence>
<dbReference type="EMBL" id="JAEPRB010000078">
    <property type="protein sequence ID" value="KAG2222624.1"/>
    <property type="molecule type" value="Genomic_DNA"/>
</dbReference>
<protein>
    <recommendedName>
        <fullName evidence="4">ER-bound oxygenase mpaB/mpaB'/Rubber oxygenase catalytic domain-containing protein</fullName>
    </recommendedName>
</protein>
<keyword evidence="3" id="KW-1185">Reference proteome</keyword>
<keyword evidence="1" id="KW-0472">Membrane</keyword>
<reference evidence="2 3" key="1">
    <citation type="submission" date="2020-12" db="EMBL/GenBank/DDBJ databases">
        <title>Metabolic potential, ecology and presence of endohyphal bacteria is reflected in genomic diversity of Mucoromycotina.</title>
        <authorList>
            <person name="Muszewska A."/>
            <person name="Okrasinska A."/>
            <person name="Steczkiewicz K."/>
            <person name="Drgas O."/>
            <person name="Orlowska M."/>
            <person name="Perlinska-Lenart U."/>
            <person name="Aleksandrzak-Piekarczyk T."/>
            <person name="Szatraj K."/>
            <person name="Zielenkiewicz U."/>
            <person name="Pilsyk S."/>
            <person name="Malc E."/>
            <person name="Mieczkowski P."/>
            <person name="Kruszewska J.S."/>
            <person name="Biernat P."/>
            <person name="Pawlowska J."/>
        </authorList>
    </citation>
    <scope>NUCLEOTIDE SEQUENCE [LARGE SCALE GENOMIC DNA]</scope>
    <source>
        <strain evidence="2 3">CBS 142.35</strain>
    </source>
</reference>
<proteinExistence type="predicted"/>
<keyword evidence="1" id="KW-0812">Transmembrane</keyword>
<dbReference type="PANTHER" id="PTHR36124:SF1">
    <property type="entry name" value="ER-BOUND OXYGENASE MPAB_MPAB'_RUBBER OXYGENASE CATALYTIC DOMAIN-CONTAINING PROTEIN"/>
    <property type="match status" value="1"/>
</dbReference>
<dbReference type="GO" id="GO:0016491">
    <property type="term" value="F:oxidoreductase activity"/>
    <property type="evidence" value="ECO:0007669"/>
    <property type="project" value="InterPro"/>
</dbReference>
<evidence type="ECO:0008006" key="4">
    <source>
        <dbReference type="Google" id="ProtNLM"/>
    </source>
</evidence>
<accession>A0A8H7VPV1</accession>
<dbReference type="PANTHER" id="PTHR36124">
    <property type="match status" value="1"/>
</dbReference>
<keyword evidence="1" id="KW-1133">Transmembrane helix</keyword>